<feature type="coiled-coil region" evidence="1">
    <location>
        <begin position="819"/>
        <end position="874"/>
    </location>
</feature>
<feature type="region of interest" description="Disordered" evidence="2">
    <location>
        <begin position="24"/>
        <end position="56"/>
    </location>
</feature>
<organism evidence="4 5">
    <name type="scientific">Sarocladium strictum</name>
    <name type="common">Black bundle disease fungus</name>
    <name type="synonym">Acremonium strictum</name>
    <dbReference type="NCBI Taxonomy" id="5046"/>
    <lineage>
        <taxon>Eukaryota</taxon>
        <taxon>Fungi</taxon>
        <taxon>Dikarya</taxon>
        <taxon>Ascomycota</taxon>
        <taxon>Pezizomycotina</taxon>
        <taxon>Sordariomycetes</taxon>
        <taxon>Hypocreomycetidae</taxon>
        <taxon>Hypocreales</taxon>
        <taxon>Sarocladiaceae</taxon>
        <taxon>Sarocladium</taxon>
    </lineage>
</organism>
<dbReference type="InterPro" id="IPR038919">
    <property type="entry name" value="STB2/STB2"/>
</dbReference>
<evidence type="ECO:0000313" key="4">
    <source>
        <dbReference type="EMBL" id="KAK0391982.1"/>
    </source>
</evidence>
<dbReference type="GO" id="GO:0070822">
    <property type="term" value="C:Sin3-type complex"/>
    <property type="evidence" value="ECO:0007669"/>
    <property type="project" value="TreeGrafter"/>
</dbReference>
<sequence length="895" mass="98990">MAFLFAPPSADASFHRDEDHIFPGRANQLRRSNKTGASDGPGSSMDGHHRDGVHDAGTPLAIQRRNVVFPDSLAFRYISEDPCVKVVERRCVLTGYELYLVEQWACSRESPTLVVVTYTGDEKHSIVTGILSVPQDEALWSPRLHAYFKAVRQYLARPKETAFGEILVTNLSSFPSALTVIPVTDGDLRNHRQTFIVNENLKRLGCSGRSGMTLTEPTEATQAKFYQLYKTSDRVPFSQAVTELVKMCQVALYMFEKLDHAYIDGLLCDVTENAIGNWWTQIGAEHYNFEPNDGILGPSTVAALLGMLMGARNRLHWYGAPVSKDVFDIDSTKRGIAHFQKTHKLEKTRRLDRQTLLKLHAVTAKAAVGEGWGVQKAVKSTMADIGGKRGEMVMGMVSGKDKGGIADIETLDIDTFISLLHGERAKWLWHGKARRAISEQPERAGPSSSALSRNESLQESARRNQSMPVAEESSPRNPEETANVYSAAAPDSAVSVSESPGFSGERDAHRRGVFKSVAGKMSDARSGFGRIKDAVGGNRRGHASRPSINTTEDFADVPNSGNVLSPTQMLTADVGTPTPGVGRAFTWKNKPEEYLAAIRADSSRISLGLQQPSRDPSPSADGSRERNAVEQLEREKEKEMNKIAADVRQDVIPNLPSAVASVADETDFQGPLLDADRKDDSPKLELMRRHSMDATVARLTLRINEDRWPRRMSFGDAEEAVLTWDGIVDIEDISDDPQHINALSEVARHMFENIAYLSTKLSPWVTTKLTDLTAIHTHFTAAHAEIEETHTQLDEACQRVRHNSAAILSDEKAALGEAVREIEALVARLEYEVDALEAKVRDVEDGAQGFERQVEEVEKRAEALKQQIETESWVHWLVRSVTGIGMGPNITRARE</sequence>
<name>A0AA39LCB4_SARSR</name>
<dbReference type="InterPro" id="IPR059025">
    <property type="entry name" value="STB6_N"/>
</dbReference>
<dbReference type="Pfam" id="PF25995">
    <property type="entry name" value="STB6_N"/>
    <property type="match status" value="1"/>
</dbReference>
<feature type="region of interest" description="Disordered" evidence="2">
    <location>
        <begin position="437"/>
        <end position="510"/>
    </location>
</feature>
<evidence type="ECO:0000313" key="5">
    <source>
        <dbReference type="Proteomes" id="UP001175261"/>
    </source>
</evidence>
<feature type="compositionally biased region" description="Polar residues" evidence="2">
    <location>
        <begin position="446"/>
        <end position="467"/>
    </location>
</feature>
<dbReference type="Proteomes" id="UP001175261">
    <property type="component" value="Unassembled WGS sequence"/>
</dbReference>
<dbReference type="AlphaFoldDB" id="A0AA39LCB4"/>
<gene>
    <name evidence="4" type="ORF">NLU13_1480</name>
</gene>
<dbReference type="PANTHER" id="PTHR31011">
    <property type="entry name" value="PROTEIN STB2-RELATED"/>
    <property type="match status" value="1"/>
</dbReference>
<feature type="domain" description="STB6-like N-terminal" evidence="3">
    <location>
        <begin position="66"/>
        <end position="204"/>
    </location>
</feature>
<dbReference type="PANTHER" id="PTHR31011:SF2">
    <property type="entry name" value="PROTEIN STB2-RELATED"/>
    <property type="match status" value="1"/>
</dbReference>
<protein>
    <recommendedName>
        <fullName evidence="3">STB6-like N-terminal domain-containing protein</fullName>
    </recommendedName>
</protein>
<reference evidence="4" key="1">
    <citation type="submission" date="2022-10" db="EMBL/GenBank/DDBJ databases">
        <title>Determination and structural analysis of whole genome sequence of Sarocladium strictum F4-1.</title>
        <authorList>
            <person name="Hu L."/>
            <person name="Jiang Y."/>
        </authorList>
    </citation>
    <scope>NUCLEOTIDE SEQUENCE</scope>
    <source>
        <strain evidence="4">F4-1</strain>
    </source>
</reference>
<dbReference type="EMBL" id="JAPDFR010000001">
    <property type="protein sequence ID" value="KAK0391982.1"/>
    <property type="molecule type" value="Genomic_DNA"/>
</dbReference>
<evidence type="ECO:0000259" key="3">
    <source>
        <dbReference type="Pfam" id="PF25995"/>
    </source>
</evidence>
<keyword evidence="1" id="KW-0175">Coiled coil</keyword>
<feature type="region of interest" description="Disordered" evidence="2">
    <location>
        <begin position="529"/>
        <end position="559"/>
    </location>
</feature>
<feature type="compositionally biased region" description="Polar residues" evidence="2">
    <location>
        <begin position="606"/>
        <end position="616"/>
    </location>
</feature>
<evidence type="ECO:0000256" key="1">
    <source>
        <dbReference type="SAM" id="Coils"/>
    </source>
</evidence>
<keyword evidence="5" id="KW-1185">Reference proteome</keyword>
<evidence type="ECO:0000256" key="2">
    <source>
        <dbReference type="SAM" id="MobiDB-lite"/>
    </source>
</evidence>
<feature type="compositionally biased region" description="Low complexity" evidence="2">
    <location>
        <begin position="486"/>
        <end position="500"/>
    </location>
</feature>
<comment type="caution">
    <text evidence="4">The sequence shown here is derived from an EMBL/GenBank/DDBJ whole genome shotgun (WGS) entry which is preliminary data.</text>
</comment>
<accession>A0AA39LCB4</accession>
<proteinExistence type="predicted"/>
<feature type="region of interest" description="Disordered" evidence="2">
    <location>
        <begin position="606"/>
        <end position="630"/>
    </location>
</feature>